<evidence type="ECO:0000256" key="3">
    <source>
        <dbReference type="ARBA" id="ARBA00022729"/>
    </source>
</evidence>
<evidence type="ECO:0000256" key="4">
    <source>
        <dbReference type="RuleBase" id="RU003744"/>
    </source>
</evidence>
<proteinExistence type="inferred from homology"/>
<dbReference type="EMBL" id="FOQZ01000001">
    <property type="protein sequence ID" value="SFI38172.1"/>
    <property type="molecule type" value="Genomic_DNA"/>
</dbReference>
<evidence type="ECO:0000256" key="5">
    <source>
        <dbReference type="SAM" id="SignalP"/>
    </source>
</evidence>
<dbReference type="InterPro" id="IPR051455">
    <property type="entry name" value="Bact_solute-bind_prot3"/>
</dbReference>
<feature type="chain" id="PRO_5038734911" evidence="5">
    <location>
        <begin position="22"/>
        <end position="303"/>
    </location>
</feature>
<dbReference type="CDD" id="cd13690">
    <property type="entry name" value="PBP2_GluB"/>
    <property type="match status" value="1"/>
</dbReference>
<dbReference type="SUPFAM" id="SSF53850">
    <property type="entry name" value="Periplasmic binding protein-like II"/>
    <property type="match status" value="1"/>
</dbReference>
<dbReference type="PROSITE" id="PS51257">
    <property type="entry name" value="PROKAR_LIPOPROTEIN"/>
    <property type="match status" value="1"/>
</dbReference>
<comment type="caution">
    <text evidence="7">The sequence shown here is derived from an EMBL/GenBank/DDBJ whole genome shotgun (WGS) entry which is preliminary data.</text>
</comment>
<dbReference type="PANTHER" id="PTHR30085">
    <property type="entry name" value="AMINO ACID ABC TRANSPORTER PERMEASE"/>
    <property type="match status" value="1"/>
</dbReference>
<dbReference type="RefSeq" id="WP_028495983.1">
    <property type="nucleotide sequence ID" value="NZ_FOQZ01000001.1"/>
</dbReference>
<reference evidence="7 8" key="1">
    <citation type="submission" date="2016-10" db="EMBL/GenBank/DDBJ databases">
        <authorList>
            <person name="Varghese N."/>
            <person name="Submissions S."/>
        </authorList>
    </citation>
    <scope>NUCLEOTIDE SEQUENCE [LARGE SCALE GENOMIC DNA]</scope>
    <source>
        <strain evidence="7 8">UNC380MFSha3.1</strain>
    </source>
</reference>
<evidence type="ECO:0000313" key="8">
    <source>
        <dbReference type="Proteomes" id="UP000198702"/>
    </source>
</evidence>
<accession>A0A7Z7GET4</accession>
<keyword evidence="3 5" id="KW-0732">Signal</keyword>
<dbReference type="Proteomes" id="UP000198702">
    <property type="component" value="Unassembled WGS sequence"/>
</dbReference>
<organism evidence="7 8">
    <name type="scientific">Microbacterium saccharophilum</name>
    <dbReference type="NCBI Taxonomy" id="1213358"/>
    <lineage>
        <taxon>Bacteria</taxon>
        <taxon>Bacillati</taxon>
        <taxon>Actinomycetota</taxon>
        <taxon>Actinomycetes</taxon>
        <taxon>Micrococcales</taxon>
        <taxon>Microbacteriaceae</taxon>
        <taxon>Microbacterium</taxon>
    </lineage>
</organism>
<dbReference type="Gene3D" id="3.40.190.10">
    <property type="entry name" value="Periplasmic binding protein-like II"/>
    <property type="match status" value="2"/>
</dbReference>
<evidence type="ECO:0000256" key="1">
    <source>
        <dbReference type="ARBA" id="ARBA00010333"/>
    </source>
</evidence>
<feature type="signal peptide" evidence="5">
    <location>
        <begin position="1"/>
        <end position="21"/>
    </location>
</feature>
<dbReference type="InterPro" id="IPR018313">
    <property type="entry name" value="SBP_3_CS"/>
</dbReference>
<dbReference type="SMART" id="SM00062">
    <property type="entry name" value="PBPb"/>
    <property type="match status" value="1"/>
</dbReference>
<dbReference type="PANTHER" id="PTHR30085:SF6">
    <property type="entry name" value="ABC TRANSPORTER GLUTAMINE-BINDING PROTEIN GLNH"/>
    <property type="match status" value="1"/>
</dbReference>
<comment type="similarity">
    <text evidence="1 4">Belongs to the bacterial solute-binding protein 3 family.</text>
</comment>
<evidence type="ECO:0000256" key="2">
    <source>
        <dbReference type="ARBA" id="ARBA00022448"/>
    </source>
</evidence>
<dbReference type="PROSITE" id="PS01039">
    <property type="entry name" value="SBP_BACTERIAL_3"/>
    <property type="match status" value="1"/>
</dbReference>
<dbReference type="GO" id="GO:0005576">
    <property type="term" value="C:extracellular region"/>
    <property type="evidence" value="ECO:0007669"/>
    <property type="project" value="TreeGrafter"/>
</dbReference>
<dbReference type="GO" id="GO:0030288">
    <property type="term" value="C:outer membrane-bounded periplasmic space"/>
    <property type="evidence" value="ECO:0007669"/>
    <property type="project" value="TreeGrafter"/>
</dbReference>
<gene>
    <name evidence="7" type="ORF">SAMN04487751_1517</name>
</gene>
<dbReference type="Pfam" id="PF00497">
    <property type="entry name" value="SBP_bac_3"/>
    <property type="match status" value="1"/>
</dbReference>
<feature type="domain" description="Solute-binding protein family 3/N-terminal" evidence="6">
    <location>
        <begin position="68"/>
        <end position="290"/>
    </location>
</feature>
<dbReference type="AlphaFoldDB" id="A0A7Z7GET4"/>
<name>A0A7Z7GET4_9MICO</name>
<dbReference type="InterPro" id="IPR001638">
    <property type="entry name" value="Solute-binding_3/MltF_N"/>
</dbReference>
<protein>
    <submittedName>
        <fullName evidence="7">Amino acid ABC transporter substrate-binding protein, PAAT family</fullName>
    </submittedName>
</protein>
<evidence type="ECO:0000259" key="6">
    <source>
        <dbReference type="SMART" id="SM00062"/>
    </source>
</evidence>
<dbReference type="GO" id="GO:0006865">
    <property type="term" value="P:amino acid transport"/>
    <property type="evidence" value="ECO:0007669"/>
    <property type="project" value="TreeGrafter"/>
</dbReference>
<keyword evidence="2" id="KW-0813">Transport</keyword>
<evidence type="ECO:0000313" key="7">
    <source>
        <dbReference type="EMBL" id="SFI38172.1"/>
    </source>
</evidence>
<sequence length="303" mass="32163">MRKTRIAGAFAGIAIAALALAGCNSGTPGADPADPGESEGDGTWFEVASEPVEVEGSPTVDAITERGKVRIGVKEDQPNLGYLDPTTGERSGFDVDIARWIAASLGYDEEDIEFSVIDSKAREDAITRGDIDYYVGTYSITDSRKELISFAGPYFVTGQGLLVTADNDTITGKDSLTADMTVCSATGSTSIQRIKDETPSNTEEFDKYSECVEALKNGQVDAVTTDEAILIGYAALEPDALKVTGEVFSEERYGVGIVKGDTAFVEYVNTLFTDGGDIWQAIFDKNLGAAGVEGDQPTVDPVE</sequence>